<evidence type="ECO:0000256" key="1">
    <source>
        <dbReference type="ARBA" id="ARBA00012513"/>
    </source>
</evidence>
<evidence type="ECO:0000256" key="9">
    <source>
        <dbReference type="SAM" id="Phobius"/>
    </source>
</evidence>
<evidence type="ECO:0000256" key="2">
    <source>
        <dbReference type="ARBA" id="ARBA00022527"/>
    </source>
</evidence>
<dbReference type="InterPro" id="IPR017441">
    <property type="entry name" value="Protein_kinase_ATP_BS"/>
</dbReference>
<feature type="region of interest" description="Disordered" evidence="8">
    <location>
        <begin position="284"/>
        <end position="328"/>
    </location>
</feature>
<dbReference type="SUPFAM" id="SSF56112">
    <property type="entry name" value="Protein kinase-like (PK-like)"/>
    <property type="match status" value="1"/>
</dbReference>
<accession>A0AA46YJY4</accession>
<dbReference type="Proteomes" id="UP001164390">
    <property type="component" value="Chromosome"/>
</dbReference>
<sequence>MSLPHRLGRLRRISRIGSGGFATVWLYSDPDLQSYVAVKALADNWAARTDIRDRFLEEARILRRADSDHIVRVYDIGETDDGTPYFVMNYADRGTVAGLLNSPSRDLALIADLVSQAGAGLRRLHSMGILHRDVKPQNLLLAGDHTGSSRLMVADLGVAKAMLHASGITQVVGTPAYMAPEQADPTRGVDNRCDVHALGAVAYHLVTGRPVRTGGVEALFSPEPIRPPTTLVRDLPVSLDQVVLRAVAPDPAHRWPDVDSFSTAFVEAASRTHTRMYEPPRIESQVWHPDFPSPVSPPPLTPQSPVPPSPQSPVPPSSGRPTPPPRSSVRRSLFAVLAALVVVAVVVGAVLVLQELSDDDPAAGPDIELAGGWSDAKEVGESTWSYTSDEADLELVVSTAASEESVDDAAKEYMNSIESDGYTQEASKELTTEEQLGDWQVGWDLEYSKGDRYYWRWYFGNTSPETAGWVEINGPESNITSADQRENAEALLKAVREEVVVGTE</sequence>
<dbReference type="PANTHER" id="PTHR43289:SF6">
    <property type="entry name" value="SERINE_THREONINE-PROTEIN KINASE NEKL-3"/>
    <property type="match status" value="1"/>
</dbReference>
<dbReference type="KEGG" id="sgrg:L0C25_15630"/>
<dbReference type="EMBL" id="CP094970">
    <property type="protein sequence ID" value="UYM03971.1"/>
    <property type="molecule type" value="Genomic_DNA"/>
</dbReference>
<dbReference type="GO" id="GO:0005524">
    <property type="term" value="F:ATP binding"/>
    <property type="evidence" value="ECO:0007669"/>
    <property type="project" value="UniProtKB-UniRule"/>
</dbReference>
<dbReference type="SMART" id="SM00220">
    <property type="entry name" value="S_TKc"/>
    <property type="match status" value="1"/>
</dbReference>
<keyword evidence="9" id="KW-0812">Transmembrane</keyword>
<keyword evidence="5 11" id="KW-0418">Kinase</keyword>
<gene>
    <name evidence="11" type="ORF">L0C25_15630</name>
</gene>
<keyword evidence="3" id="KW-0808">Transferase</keyword>
<protein>
    <recommendedName>
        <fullName evidence="1">non-specific serine/threonine protein kinase</fullName>
        <ecNumber evidence="1">2.7.11.1</ecNumber>
    </recommendedName>
</protein>
<keyword evidence="2 11" id="KW-0723">Serine/threonine-protein kinase</keyword>
<organism evidence="11 12">
    <name type="scientific">Solicola gregarius</name>
    <dbReference type="NCBI Taxonomy" id="2908642"/>
    <lineage>
        <taxon>Bacteria</taxon>
        <taxon>Bacillati</taxon>
        <taxon>Actinomycetota</taxon>
        <taxon>Actinomycetes</taxon>
        <taxon>Propionibacteriales</taxon>
        <taxon>Nocardioidaceae</taxon>
        <taxon>Solicola</taxon>
    </lineage>
</organism>
<dbReference type="RefSeq" id="WP_271632614.1">
    <property type="nucleotide sequence ID" value="NZ_CP094970.1"/>
</dbReference>
<keyword evidence="6 7" id="KW-0067">ATP-binding</keyword>
<name>A0AA46YJY4_9ACTN</name>
<feature type="domain" description="Protein kinase" evidence="10">
    <location>
        <begin position="10"/>
        <end position="266"/>
    </location>
</feature>
<keyword evidence="4 7" id="KW-0547">Nucleotide-binding</keyword>
<dbReference type="AlphaFoldDB" id="A0AA46YJY4"/>
<dbReference type="PANTHER" id="PTHR43289">
    <property type="entry name" value="MITOGEN-ACTIVATED PROTEIN KINASE KINASE KINASE 20-RELATED"/>
    <property type="match status" value="1"/>
</dbReference>
<dbReference type="PROSITE" id="PS50011">
    <property type="entry name" value="PROTEIN_KINASE_DOM"/>
    <property type="match status" value="1"/>
</dbReference>
<dbReference type="GO" id="GO:0004674">
    <property type="term" value="F:protein serine/threonine kinase activity"/>
    <property type="evidence" value="ECO:0007669"/>
    <property type="project" value="UniProtKB-KW"/>
</dbReference>
<evidence type="ECO:0000313" key="12">
    <source>
        <dbReference type="Proteomes" id="UP001164390"/>
    </source>
</evidence>
<dbReference type="InterPro" id="IPR011009">
    <property type="entry name" value="Kinase-like_dom_sf"/>
</dbReference>
<dbReference type="EC" id="2.7.11.1" evidence="1"/>
<keyword evidence="9" id="KW-1133">Transmembrane helix</keyword>
<feature type="transmembrane region" description="Helical" evidence="9">
    <location>
        <begin position="333"/>
        <end position="353"/>
    </location>
</feature>
<keyword evidence="9" id="KW-0472">Membrane</keyword>
<evidence type="ECO:0000256" key="8">
    <source>
        <dbReference type="SAM" id="MobiDB-lite"/>
    </source>
</evidence>
<dbReference type="Gene3D" id="1.10.510.10">
    <property type="entry name" value="Transferase(Phosphotransferase) domain 1"/>
    <property type="match status" value="1"/>
</dbReference>
<evidence type="ECO:0000256" key="6">
    <source>
        <dbReference type="ARBA" id="ARBA00022840"/>
    </source>
</evidence>
<feature type="compositionally biased region" description="Pro residues" evidence="8">
    <location>
        <begin position="291"/>
        <end position="326"/>
    </location>
</feature>
<evidence type="ECO:0000256" key="7">
    <source>
        <dbReference type="PROSITE-ProRule" id="PRU10141"/>
    </source>
</evidence>
<dbReference type="PROSITE" id="PS00108">
    <property type="entry name" value="PROTEIN_KINASE_ST"/>
    <property type="match status" value="1"/>
</dbReference>
<dbReference type="PROSITE" id="PS00107">
    <property type="entry name" value="PROTEIN_KINASE_ATP"/>
    <property type="match status" value="1"/>
</dbReference>
<feature type="binding site" evidence="7">
    <location>
        <position position="39"/>
    </location>
    <ligand>
        <name>ATP</name>
        <dbReference type="ChEBI" id="CHEBI:30616"/>
    </ligand>
</feature>
<dbReference type="Gene3D" id="3.30.200.20">
    <property type="entry name" value="Phosphorylase Kinase, domain 1"/>
    <property type="match status" value="1"/>
</dbReference>
<dbReference type="InterPro" id="IPR000719">
    <property type="entry name" value="Prot_kinase_dom"/>
</dbReference>
<evidence type="ECO:0000256" key="4">
    <source>
        <dbReference type="ARBA" id="ARBA00022741"/>
    </source>
</evidence>
<dbReference type="CDD" id="cd14014">
    <property type="entry name" value="STKc_PknB_like"/>
    <property type="match status" value="1"/>
</dbReference>
<keyword evidence="12" id="KW-1185">Reference proteome</keyword>
<reference evidence="11" key="1">
    <citation type="submission" date="2022-01" db="EMBL/GenBank/DDBJ databases">
        <title>Nocardioidaceae gen. sp. A5X3R13.</title>
        <authorList>
            <person name="Lopez Marin M.A."/>
            <person name="Uhlik O."/>
        </authorList>
    </citation>
    <scope>NUCLEOTIDE SEQUENCE</scope>
    <source>
        <strain evidence="11">A5X3R13</strain>
    </source>
</reference>
<dbReference type="Pfam" id="PF00069">
    <property type="entry name" value="Pkinase"/>
    <property type="match status" value="1"/>
</dbReference>
<evidence type="ECO:0000259" key="10">
    <source>
        <dbReference type="PROSITE" id="PS50011"/>
    </source>
</evidence>
<evidence type="ECO:0000256" key="3">
    <source>
        <dbReference type="ARBA" id="ARBA00022679"/>
    </source>
</evidence>
<dbReference type="InterPro" id="IPR008271">
    <property type="entry name" value="Ser/Thr_kinase_AS"/>
</dbReference>
<proteinExistence type="predicted"/>
<evidence type="ECO:0000313" key="11">
    <source>
        <dbReference type="EMBL" id="UYM03971.1"/>
    </source>
</evidence>
<evidence type="ECO:0000256" key="5">
    <source>
        <dbReference type="ARBA" id="ARBA00022777"/>
    </source>
</evidence>